<evidence type="ECO:0000259" key="3">
    <source>
        <dbReference type="SMART" id="SM00736"/>
    </source>
</evidence>
<dbReference type="EMBL" id="DRSQ01000228">
    <property type="protein sequence ID" value="HHE33006.1"/>
    <property type="molecule type" value="Genomic_DNA"/>
</dbReference>
<organism evidence="4">
    <name type="scientific">Chlorobaculum parvum</name>
    <dbReference type="NCBI Taxonomy" id="274539"/>
    <lineage>
        <taxon>Bacteria</taxon>
        <taxon>Pseudomonadati</taxon>
        <taxon>Chlorobiota</taxon>
        <taxon>Chlorobiia</taxon>
        <taxon>Chlorobiales</taxon>
        <taxon>Chlorobiaceae</taxon>
        <taxon>Chlorobaculum</taxon>
    </lineage>
</organism>
<evidence type="ECO:0000256" key="1">
    <source>
        <dbReference type="ARBA" id="ARBA00004613"/>
    </source>
</evidence>
<dbReference type="AlphaFoldDB" id="A0A7C5HSR7"/>
<dbReference type="Pfam" id="PF14252">
    <property type="entry name" value="DUF4347"/>
    <property type="match status" value="1"/>
</dbReference>
<proteinExistence type="predicted"/>
<dbReference type="InterPro" id="IPR013783">
    <property type="entry name" value="Ig-like_fold"/>
</dbReference>
<dbReference type="InterPro" id="IPR025592">
    <property type="entry name" value="DUF4347"/>
</dbReference>
<dbReference type="GO" id="GO:0005576">
    <property type="term" value="C:extracellular region"/>
    <property type="evidence" value="ECO:0007669"/>
    <property type="project" value="UniProtKB-SubCell"/>
</dbReference>
<dbReference type="InterPro" id="IPR050557">
    <property type="entry name" value="RTX_toxin/Mannuronan_C5-epim"/>
</dbReference>
<dbReference type="PANTHER" id="PTHR38340:SF1">
    <property type="entry name" value="S-LAYER PROTEIN"/>
    <property type="match status" value="1"/>
</dbReference>
<dbReference type="InterPro" id="IPR006644">
    <property type="entry name" value="Cadg"/>
</dbReference>
<gene>
    <name evidence="4" type="ORF">ENL07_10415</name>
</gene>
<name>A0A7C5HSR7_9CHLB</name>
<dbReference type="InterPro" id="IPR018511">
    <property type="entry name" value="Hemolysin-typ_Ca-bd_CS"/>
</dbReference>
<protein>
    <submittedName>
        <fullName evidence="4">DUF4347 domain-containing protein</fullName>
    </submittedName>
</protein>
<feature type="domain" description="Dystroglycan-type cadherin-like" evidence="3">
    <location>
        <begin position="259"/>
        <end position="360"/>
    </location>
</feature>
<dbReference type="SMART" id="SM00736">
    <property type="entry name" value="CADG"/>
    <property type="match status" value="1"/>
</dbReference>
<dbReference type="GO" id="GO:0005509">
    <property type="term" value="F:calcium ion binding"/>
    <property type="evidence" value="ECO:0007669"/>
    <property type="project" value="InterPro"/>
</dbReference>
<dbReference type="GO" id="GO:0016020">
    <property type="term" value="C:membrane"/>
    <property type="evidence" value="ECO:0007669"/>
    <property type="project" value="InterPro"/>
</dbReference>
<evidence type="ECO:0000313" key="4">
    <source>
        <dbReference type="EMBL" id="HHE33006.1"/>
    </source>
</evidence>
<dbReference type="Proteomes" id="UP000886058">
    <property type="component" value="Unassembled WGS sequence"/>
</dbReference>
<comment type="caution">
    <text evidence="4">The sequence shown here is derived from an EMBL/GenBank/DDBJ whole genome shotgun (WGS) entry which is preliminary data.</text>
</comment>
<dbReference type="InterPro" id="IPR011049">
    <property type="entry name" value="Serralysin-like_metalloprot_C"/>
</dbReference>
<dbReference type="InterPro" id="IPR001343">
    <property type="entry name" value="Hemolysn_Ca-bd"/>
</dbReference>
<reference evidence="4" key="1">
    <citation type="journal article" date="2020" name="mSystems">
        <title>Genome- and Community-Level Interaction Insights into Carbon Utilization and Element Cycling Functions of Hydrothermarchaeota in Hydrothermal Sediment.</title>
        <authorList>
            <person name="Zhou Z."/>
            <person name="Liu Y."/>
            <person name="Xu W."/>
            <person name="Pan J."/>
            <person name="Luo Z.H."/>
            <person name="Li M."/>
        </authorList>
    </citation>
    <scope>NUCLEOTIDE SEQUENCE [LARGE SCALE GENOMIC DNA]</scope>
    <source>
        <strain evidence="4">HyVt-633</strain>
    </source>
</reference>
<dbReference type="SUPFAM" id="SSF49313">
    <property type="entry name" value="Cadherin-like"/>
    <property type="match status" value="1"/>
</dbReference>
<evidence type="ECO:0000256" key="2">
    <source>
        <dbReference type="ARBA" id="ARBA00022525"/>
    </source>
</evidence>
<dbReference type="Pfam" id="PF00353">
    <property type="entry name" value="HemolysinCabind"/>
    <property type="match status" value="2"/>
</dbReference>
<dbReference type="PANTHER" id="PTHR38340">
    <property type="entry name" value="S-LAYER PROTEIN"/>
    <property type="match status" value="1"/>
</dbReference>
<comment type="subcellular location">
    <subcellularLocation>
        <location evidence="1">Secreted</location>
    </subcellularLocation>
</comment>
<dbReference type="PROSITE" id="PS00330">
    <property type="entry name" value="HEMOLYSIN_CALCIUM"/>
    <property type="match status" value="4"/>
</dbReference>
<dbReference type="PRINTS" id="PR00313">
    <property type="entry name" value="CABNDNGRPT"/>
</dbReference>
<dbReference type="Pfam" id="PF05345">
    <property type="entry name" value="He_PIG"/>
    <property type="match status" value="1"/>
</dbReference>
<accession>A0A7C5HSR7</accession>
<sequence>MLLYGCNVGAGAEGQEFVERLSDLTGADVAASDDVSGGDAVGGDWELKVQTGVIEQQSEQLPADYAGVLDGETSTEFQINSYTTSAQSDPSVTSLSDGGFVVTWQSNGQDGAYYGIYGQRYDASSNTIALVIPNQIPTLTQFSEPVETTDEDTEVEIAFSELMATGNESDADGTVEGFVVKSVMSGTLRIGADAASATPYDEVTNKRIDGTNHAYWTPDENANGELGAFSVVAVDNDGAESNTPIEAKVNVMAVNDAPTVATAIADASTVEDALYSYNASVNFTDVDAGDVLSFTATQEDGSTLPGWLTIDESSGVLSGTPENGDANVLNVSVIATDHSGASVSDSYMLIVTNRAYNETSGDDNLYGSNGDDVIYGAAGDDWLTGGRGDDILVGGTGNDTMFGGTGADTYYVDSENDTVIESWFSFGQPGTDTVIASVDWTLGYGIENLELIGNKDLVGTGNFLDNLMIGNGGDSVLQGLFGDDVLEGSLGNDTLDGGWGNDVLTVGKGTDYLTGGWGRDVFRYTDESESGVIEEHMDTISDFEYRRDKIDLSGIDADTTETGDQAFSSDILNDTEAFTEAWQLRFDSSSGILYGNTDADTDAEFAIELLGVTSVEATAFIL</sequence>
<dbReference type="Gene3D" id="2.150.10.10">
    <property type="entry name" value="Serralysin-like metalloprotease, C-terminal"/>
    <property type="match status" value="2"/>
</dbReference>
<dbReference type="Gene3D" id="2.60.40.10">
    <property type="entry name" value="Immunoglobulins"/>
    <property type="match status" value="1"/>
</dbReference>
<dbReference type="InterPro" id="IPR015919">
    <property type="entry name" value="Cadherin-like_sf"/>
</dbReference>
<dbReference type="SUPFAM" id="SSF51120">
    <property type="entry name" value="beta-Roll"/>
    <property type="match status" value="2"/>
</dbReference>
<keyword evidence="2" id="KW-0964">Secreted</keyword>